<name>A0A6A6QDS0_9PEZI</name>
<evidence type="ECO:0000313" key="2">
    <source>
        <dbReference type="Proteomes" id="UP000799750"/>
    </source>
</evidence>
<reference evidence="1" key="1">
    <citation type="journal article" date="2020" name="Stud. Mycol.">
        <title>101 Dothideomycetes genomes: a test case for predicting lifestyles and emergence of pathogens.</title>
        <authorList>
            <person name="Haridas S."/>
            <person name="Albert R."/>
            <person name="Binder M."/>
            <person name="Bloem J."/>
            <person name="Labutti K."/>
            <person name="Salamov A."/>
            <person name="Andreopoulos B."/>
            <person name="Baker S."/>
            <person name="Barry K."/>
            <person name="Bills G."/>
            <person name="Bluhm B."/>
            <person name="Cannon C."/>
            <person name="Castanera R."/>
            <person name="Culley D."/>
            <person name="Daum C."/>
            <person name="Ezra D."/>
            <person name="Gonzalez J."/>
            <person name="Henrissat B."/>
            <person name="Kuo A."/>
            <person name="Liang C."/>
            <person name="Lipzen A."/>
            <person name="Lutzoni F."/>
            <person name="Magnuson J."/>
            <person name="Mondo S."/>
            <person name="Nolan M."/>
            <person name="Ohm R."/>
            <person name="Pangilinan J."/>
            <person name="Park H.-J."/>
            <person name="Ramirez L."/>
            <person name="Alfaro M."/>
            <person name="Sun H."/>
            <person name="Tritt A."/>
            <person name="Yoshinaga Y."/>
            <person name="Zwiers L.-H."/>
            <person name="Turgeon B."/>
            <person name="Goodwin S."/>
            <person name="Spatafora J."/>
            <person name="Crous P."/>
            <person name="Grigoriev I."/>
        </authorList>
    </citation>
    <scope>NUCLEOTIDE SEQUENCE</scope>
    <source>
        <strain evidence="1">CBS 269.34</strain>
    </source>
</reference>
<sequence length="106" mass="11933">MHAKNSYQDIPHDQDQNITADVLLTMVIGLTPPVRVILDVGAQVLDLQNHEIAQLWLDKTTNDDAKAVIFVTKQDLIAVLDRAGTLEAFAVSPWQRQMDQCFVYLD</sequence>
<evidence type="ECO:0000313" key="1">
    <source>
        <dbReference type="EMBL" id="KAF2490150.1"/>
    </source>
</evidence>
<dbReference type="EMBL" id="MU004197">
    <property type="protein sequence ID" value="KAF2490150.1"/>
    <property type="molecule type" value="Genomic_DNA"/>
</dbReference>
<keyword evidence="2" id="KW-1185">Reference proteome</keyword>
<dbReference type="AlphaFoldDB" id="A0A6A6QDS0"/>
<protein>
    <submittedName>
        <fullName evidence="1">Uncharacterized protein</fullName>
    </submittedName>
</protein>
<dbReference type="Proteomes" id="UP000799750">
    <property type="component" value="Unassembled WGS sequence"/>
</dbReference>
<accession>A0A6A6QDS0</accession>
<proteinExistence type="predicted"/>
<dbReference type="OrthoDB" id="3939623at2759"/>
<gene>
    <name evidence="1" type="ORF">BU16DRAFT_566178</name>
</gene>
<organism evidence="1 2">
    <name type="scientific">Lophium mytilinum</name>
    <dbReference type="NCBI Taxonomy" id="390894"/>
    <lineage>
        <taxon>Eukaryota</taxon>
        <taxon>Fungi</taxon>
        <taxon>Dikarya</taxon>
        <taxon>Ascomycota</taxon>
        <taxon>Pezizomycotina</taxon>
        <taxon>Dothideomycetes</taxon>
        <taxon>Pleosporomycetidae</taxon>
        <taxon>Mytilinidiales</taxon>
        <taxon>Mytilinidiaceae</taxon>
        <taxon>Lophium</taxon>
    </lineage>
</organism>